<sequence length="447" mass="46586">MLFHTAHLSAYLVFSYGLGREVQAQFDLGTASSFLVIASSAITNTGSTIIDGQIAVFPNNASSVTGFPSGTVIASSDISSRAKEDARAAYIAARSLYPTKDITGQDLGGQLLTPGTYFASSSVGITGALILDGKKVKDAQFVFQIGSTLKTAKSSSLVLINGAQASNVVWQIGSSATLGIGTAFQGNIITQDSITLVTGTTVNGGLYALTGAITLDTNRITAPQRSSQQPTRKNPTSTFTSSVSQITSRVVTGSGRSLIPTTGTSINDITTSLILSIATDFSNGLTTTTRVPDEVATESSPNTSSDSTATSLTGNMTIASLETETPNTQLSSKNTTYKTFSVNTTYWKFSTTTLLSPFTTTDPKTTSTQVQIMVSSNDQITTNSGTSSTNVPEYLPKTFSSSSTAVVPVITPTISPEFSVNTGTRLARQTPLGLLLPAILFALLVLS</sequence>
<evidence type="ECO:0000313" key="5">
    <source>
        <dbReference type="Proteomes" id="UP000663193"/>
    </source>
</evidence>
<dbReference type="EMBL" id="CP069039">
    <property type="protein sequence ID" value="QRD04395.1"/>
    <property type="molecule type" value="Genomic_DNA"/>
</dbReference>
<gene>
    <name evidence="4" type="ORF">JI435_160830</name>
</gene>
<evidence type="ECO:0008006" key="6">
    <source>
        <dbReference type="Google" id="ProtNLM"/>
    </source>
</evidence>
<dbReference type="Pfam" id="PF11999">
    <property type="entry name" value="Ice_binding"/>
    <property type="match status" value="1"/>
</dbReference>
<comment type="similarity">
    <text evidence="1">Belongs to the ice-binding protein family.</text>
</comment>
<evidence type="ECO:0000313" key="4">
    <source>
        <dbReference type="EMBL" id="QRD04395.1"/>
    </source>
</evidence>
<dbReference type="AlphaFoldDB" id="A0A7U2FFP3"/>
<keyword evidence="5" id="KW-1185">Reference proteome</keyword>
<organism evidence="4 5">
    <name type="scientific">Phaeosphaeria nodorum (strain SN15 / ATCC MYA-4574 / FGSC 10173)</name>
    <name type="common">Glume blotch fungus</name>
    <name type="synonym">Parastagonospora nodorum</name>
    <dbReference type="NCBI Taxonomy" id="321614"/>
    <lineage>
        <taxon>Eukaryota</taxon>
        <taxon>Fungi</taxon>
        <taxon>Dikarya</taxon>
        <taxon>Ascomycota</taxon>
        <taxon>Pezizomycotina</taxon>
        <taxon>Dothideomycetes</taxon>
        <taxon>Pleosporomycetidae</taxon>
        <taxon>Pleosporales</taxon>
        <taxon>Pleosporineae</taxon>
        <taxon>Phaeosphaeriaceae</taxon>
        <taxon>Parastagonospora</taxon>
    </lineage>
</organism>
<feature type="region of interest" description="Disordered" evidence="3">
    <location>
        <begin position="220"/>
        <end position="245"/>
    </location>
</feature>
<evidence type="ECO:0000256" key="3">
    <source>
        <dbReference type="SAM" id="MobiDB-lite"/>
    </source>
</evidence>
<protein>
    <recommendedName>
        <fullName evidence="6">DUF3494 domain-containing protein</fullName>
    </recommendedName>
</protein>
<evidence type="ECO:0000256" key="2">
    <source>
        <dbReference type="ARBA" id="ARBA00022729"/>
    </source>
</evidence>
<dbReference type="VEuPathDB" id="FungiDB:JI435_160830"/>
<evidence type="ECO:0000256" key="1">
    <source>
        <dbReference type="ARBA" id="ARBA00005445"/>
    </source>
</evidence>
<proteinExistence type="inferred from homology"/>
<feature type="compositionally biased region" description="Polar residues" evidence="3">
    <location>
        <begin position="297"/>
        <end position="311"/>
    </location>
</feature>
<keyword evidence="2" id="KW-0732">Signal</keyword>
<reference evidence="5" key="1">
    <citation type="journal article" date="2021" name="BMC Genomics">
        <title>Chromosome-level genome assembly and manually-curated proteome of model necrotroph Parastagonospora nodorum Sn15 reveals a genome-wide trove of candidate effector homologs, and redundancy of virulence-related functions within an accessory chromosome.</title>
        <authorList>
            <person name="Bertazzoni S."/>
            <person name="Jones D.A.B."/>
            <person name="Phan H.T."/>
            <person name="Tan K.-C."/>
            <person name="Hane J.K."/>
        </authorList>
    </citation>
    <scope>NUCLEOTIDE SEQUENCE [LARGE SCALE GENOMIC DNA]</scope>
    <source>
        <strain evidence="5">SN15 / ATCC MYA-4574 / FGSC 10173)</strain>
    </source>
</reference>
<feature type="region of interest" description="Disordered" evidence="3">
    <location>
        <begin position="289"/>
        <end position="311"/>
    </location>
</feature>
<dbReference type="OrthoDB" id="10264374at2759"/>
<dbReference type="InterPro" id="IPR021884">
    <property type="entry name" value="Ice-bd_prot"/>
</dbReference>
<accession>A0A7U2FFP3</accession>
<name>A0A7U2FFP3_PHANO</name>
<dbReference type="Proteomes" id="UP000663193">
    <property type="component" value="Chromosome 17"/>
</dbReference>